<proteinExistence type="predicted"/>
<gene>
    <name evidence="1" type="ORF">A2Z22_02595</name>
</gene>
<accession>A0A1F7X6P6</accession>
<dbReference type="Proteomes" id="UP000177053">
    <property type="component" value="Unassembled WGS sequence"/>
</dbReference>
<sequence length="134" mass="15952">MTDNKIVQLKNKYQEEARKRAMQSERWKTFFNLALIEKIQPWETIAFIYDKKSGRDLSQKTFVYERIAKILAAIDHTDKVKSLHSTLDLINWNRKAILAMIEVSRKHNEQKSIQRGEKALELINFLFPEFLLKK</sequence>
<comment type="caution">
    <text evidence="1">The sequence shown here is derived from an EMBL/GenBank/DDBJ whole genome shotgun (WGS) entry which is preliminary data.</text>
</comment>
<reference evidence="1 2" key="1">
    <citation type="journal article" date="2016" name="Nat. Commun.">
        <title>Thousands of microbial genomes shed light on interconnected biogeochemical processes in an aquifer system.</title>
        <authorList>
            <person name="Anantharaman K."/>
            <person name="Brown C.T."/>
            <person name="Hug L.A."/>
            <person name="Sharon I."/>
            <person name="Castelle C.J."/>
            <person name="Probst A.J."/>
            <person name="Thomas B.C."/>
            <person name="Singh A."/>
            <person name="Wilkins M.J."/>
            <person name="Karaoz U."/>
            <person name="Brodie E.L."/>
            <person name="Williams K.H."/>
            <person name="Hubbard S.S."/>
            <person name="Banfield J.F."/>
        </authorList>
    </citation>
    <scope>NUCLEOTIDE SEQUENCE [LARGE SCALE GENOMIC DNA]</scope>
</reference>
<evidence type="ECO:0000313" key="2">
    <source>
        <dbReference type="Proteomes" id="UP000177053"/>
    </source>
</evidence>
<name>A0A1F7X6P6_9BACT</name>
<dbReference type="AlphaFoldDB" id="A0A1F7X6P6"/>
<evidence type="ECO:0000313" key="1">
    <source>
        <dbReference type="EMBL" id="OGM10750.1"/>
    </source>
</evidence>
<protein>
    <submittedName>
        <fullName evidence="1">Uncharacterized protein</fullName>
    </submittedName>
</protein>
<dbReference type="EMBL" id="MGFS01000029">
    <property type="protein sequence ID" value="OGM10750.1"/>
    <property type="molecule type" value="Genomic_DNA"/>
</dbReference>
<organism evidence="1 2">
    <name type="scientific">Candidatus Woesebacteria bacterium RBG_16_34_12</name>
    <dbReference type="NCBI Taxonomy" id="1802480"/>
    <lineage>
        <taxon>Bacteria</taxon>
        <taxon>Candidatus Woeseibacteriota</taxon>
    </lineage>
</organism>